<reference evidence="2 3" key="1">
    <citation type="journal article" date="2024" name="Commun. Biol.">
        <title>Comparative genomic analysis of thermophilic fungi reveals convergent evolutionary adaptations and gene losses.</title>
        <authorList>
            <person name="Steindorff A.S."/>
            <person name="Aguilar-Pontes M.V."/>
            <person name="Robinson A.J."/>
            <person name="Andreopoulos B."/>
            <person name="LaButti K."/>
            <person name="Kuo A."/>
            <person name="Mondo S."/>
            <person name="Riley R."/>
            <person name="Otillar R."/>
            <person name="Haridas S."/>
            <person name="Lipzen A."/>
            <person name="Grimwood J."/>
            <person name="Schmutz J."/>
            <person name="Clum A."/>
            <person name="Reid I.D."/>
            <person name="Moisan M.C."/>
            <person name="Butler G."/>
            <person name="Nguyen T.T.M."/>
            <person name="Dewar K."/>
            <person name="Conant G."/>
            <person name="Drula E."/>
            <person name="Henrissat B."/>
            <person name="Hansel C."/>
            <person name="Singer S."/>
            <person name="Hutchinson M.I."/>
            <person name="de Vries R.P."/>
            <person name="Natvig D.O."/>
            <person name="Powell A.J."/>
            <person name="Tsang A."/>
            <person name="Grigoriev I.V."/>
        </authorList>
    </citation>
    <scope>NUCLEOTIDE SEQUENCE [LARGE SCALE GENOMIC DNA]</scope>
    <source>
        <strain evidence="2 3">CBS 494.80</strain>
    </source>
</reference>
<comment type="caution">
    <text evidence="2">The sequence shown here is derived from an EMBL/GenBank/DDBJ whole genome shotgun (WGS) entry which is preliminary data.</text>
</comment>
<sequence length="634" mass="71536">MAKESLLVGFAAGLVPLGVYYQVSYMTNPYTALRTKDAFRVLILEPESRLQSGKPGKSADPLRCTLKHLSSFHEVEYEAVSYAWGEADSAGPELILCNGRPLFIQPNLASALRTLRHPNKVRILWADAICINQQDILERAGQVSQMREIYANARKVIIWLGSERQADKQAFDFLKWLAVYFDQQGNVWKTDLTESGPEGEWAQIKVDHASKFEALRSLLHRDWFIRTWVVQELASAQSASLMKGHDTITWDVVSDVLTKLQHPSFLVDYLEDEKTLTALNSVVAMETVRRSVNGTFDLSLFQILLATCFNTCSDKRDKVYAVLGLAKDWLEKGGLDPDYDRKTTPEEVFKRFAMWDVQRNGQIRVLSCTTASEESTALPSWVPDWTKIENGQPFVLYSGRTRFSASGGLSTQAWYSDHGRMLHTIGEVVDSIRVVRPASQFCKTLPSDSSFETHAQVSELITWLAECHRLAADAQGLLSEDRYEQFWRTMTCELTGDAHPVPSEYGNYFRKYWGFLEAMGKSLPTLPPCRGQEADELDSTSFDSIAHDLVESSLITWASRRRFCTTTSGRLAFMPPIAREGDLICILYGGEVPYLLRRRADGTYMVVGECYVNGIMHGEALSMDAAQSRHFKIT</sequence>
<dbReference type="InterPro" id="IPR052895">
    <property type="entry name" value="HetReg/Transcr_Mod"/>
</dbReference>
<dbReference type="PANTHER" id="PTHR24148">
    <property type="entry name" value="ANKYRIN REPEAT DOMAIN-CONTAINING PROTEIN 39 HOMOLOG-RELATED"/>
    <property type="match status" value="1"/>
</dbReference>
<keyword evidence="3" id="KW-1185">Reference proteome</keyword>
<evidence type="ECO:0000259" key="1">
    <source>
        <dbReference type="Pfam" id="PF06985"/>
    </source>
</evidence>
<evidence type="ECO:0000313" key="3">
    <source>
        <dbReference type="Proteomes" id="UP001595075"/>
    </source>
</evidence>
<dbReference type="InterPro" id="IPR010730">
    <property type="entry name" value="HET"/>
</dbReference>
<gene>
    <name evidence="2" type="ORF">VTL71DRAFT_3103</name>
</gene>
<feature type="domain" description="Heterokaryon incompatibility" evidence="1">
    <location>
        <begin position="77"/>
        <end position="232"/>
    </location>
</feature>
<accession>A0ABR4C663</accession>
<dbReference type="Pfam" id="PF06985">
    <property type="entry name" value="HET"/>
    <property type="match status" value="1"/>
</dbReference>
<dbReference type="PANTHER" id="PTHR24148:SF64">
    <property type="entry name" value="HETEROKARYON INCOMPATIBILITY DOMAIN-CONTAINING PROTEIN"/>
    <property type="match status" value="1"/>
</dbReference>
<proteinExistence type="predicted"/>
<evidence type="ECO:0000313" key="2">
    <source>
        <dbReference type="EMBL" id="KAL2065433.1"/>
    </source>
</evidence>
<dbReference type="Proteomes" id="UP001595075">
    <property type="component" value="Unassembled WGS sequence"/>
</dbReference>
<protein>
    <recommendedName>
        <fullName evidence="1">Heterokaryon incompatibility domain-containing protein</fullName>
    </recommendedName>
</protein>
<name>A0ABR4C663_9HELO</name>
<organism evidence="2 3">
    <name type="scientific">Oculimacula yallundae</name>
    <dbReference type="NCBI Taxonomy" id="86028"/>
    <lineage>
        <taxon>Eukaryota</taxon>
        <taxon>Fungi</taxon>
        <taxon>Dikarya</taxon>
        <taxon>Ascomycota</taxon>
        <taxon>Pezizomycotina</taxon>
        <taxon>Leotiomycetes</taxon>
        <taxon>Helotiales</taxon>
        <taxon>Ploettnerulaceae</taxon>
        <taxon>Oculimacula</taxon>
    </lineage>
</organism>
<dbReference type="EMBL" id="JAZHXI010000012">
    <property type="protein sequence ID" value="KAL2065433.1"/>
    <property type="molecule type" value="Genomic_DNA"/>
</dbReference>
<dbReference type="Pfam" id="PF26639">
    <property type="entry name" value="Het-6_barrel"/>
    <property type="match status" value="1"/>
</dbReference>